<keyword evidence="1" id="KW-0732">Signal</keyword>
<dbReference type="EMBL" id="JADJMS010000046">
    <property type="protein sequence ID" value="MBK7416532.1"/>
    <property type="molecule type" value="Genomic_DNA"/>
</dbReference>
<dbReference type="Proteomes" id="UP000739411">
    <property type="component" value="Unassembled WGS sequence"/>
</dbReference>
<accession>A0A935K6L8</accession>
<comment type="caution">
    <text evidence="2">The sequence shown here is derived from an EMBL/GenBank/DDBJ whole genome shotgun (WGS) entry which is preliminary data.</text>
</comment>
<proteinExistence type="predicted"/>
<dbReference type="InterPro" id="IPR021409">
    <property type="entry name" value="DUF3047"/>
</dbReference>
<dbReference type="AlphaFoldDB" id="A0A935K6L8"/>
<evidence type="ECO:0000313" key="2">
    <source>
        <dbReference type="EMBL" id="MBK7416532.1"/>
    </source>
</evidence>
<evidence type="ECO:0000313" key="3">
    <source>
        <dbReference type="Proteomes" id="UP000739411"/>
    </source>
</evidence>
<feature type="chain" id="PRO_5037519757" evidence="1">
    <location>
        <begin position="20"/>
        <end position="244"/>
    </location>
</feature>
<reference evidence="2 3" key="1">
    <citation type="submission" date="2020-10" db="EMBL/GenBank/DDBJ databases">
        <title>Connecting structure to function with the recovery of over 1000 high-quality activated sludge metagenome-assembled genomes encoding full-length rRNA genes using long-read sequencing.</title>
        <authorList>
            <person name="Singleton C.M."/>
            <person name="Petriglieri F."/>
            <person name="Kristensen J.M."/>
            <person name="Kirkegaard R.H."/>
            <person name="Michaelsen T.Y."/>
            <person name="Andersen M.H."/>
            <person name="Karst S.M."/>
            <person name="Dueholm M.S."/>
            <person name="Nielsen P.H."/>
            <person name="Albertsen M."/>
        </authorList>
    </citation>
    <scope>NUCLEOTIDE SEQUENCE [LARGE SCALE GENOMIC DNA]</scope>
    <source>
        <strain evidence="2">EsbW_18-Q3-R4-48_BATAC.463</strain>
    </source>
</reference>
<organism evidence="2 3">
    <name type="scientific">Candidatus Dechloromonas phosphorivorans</name>
    <dbReference type="NCBI Taxonomy" id="2899244"/>
    <lineage>
        <taxon>Bacteria</taxon>
        <taxon>Pseudomonadati</taxon>
        <taxon>Pseudomonadota</taxon>
        <taxon>Betaproteobacteria</taxon>
        <taxon>Rhodocyclales</taxon>
        <taxon>Azonexaceae</taxon>
        <taxon>Dechloromonas</taxon>
    </lineage>
</organism>
<evidence type="ECO:0000256" key="1">
    <source>
        <dbReference type="SAM" id="SignalP"/>
    </source>
</evidence>
<name>A0A935K6L8_9RHOO</name>
<feature type="signal peptide" evidence="1">
    <location>
        <begin position="1"/>
        <end position="19"/>
    </location>
</feature>
<protein>
    <submittedName>
        <fullName evidence="2">DUF3047 domain-containing protein</fullName>
    </submittedName>
</protein>
<gene>
    <name evidence="2" type="ORF">IPJ38_17015</name>
</gene>
<sequence>MKHALFFAVFLASTVTVHAEPVWVGKFDGKAGALPTGWKVERLSDKFPATEYKQRNWDGVAAIEATAVKSMALFGRTLEVDLEKTPVLCWRWRIDAPLASADLNTKAGDDYAARVYLTFTVPPEALGFATRTKLSLARSIWGPQVPDAAINYIWDNKHPIGTLKPNAYTDRTQMLVIETGDAKARRWVSERRNVADDFKRAFAGIPGRLSGLALASDTDNTGESAHAGFADFHFVGEKEACAAP</sequence>
<dbReference type="Pfam" id="PF11249">
    <property type="entry name" value="DUF3047"/>
    <property type="match status" value="1"/>
</dbReference>